<dbReference type="InterPro" id="IPR050900">
    <property type="entry name" value="Transposase_IS3/IS150/IS904"/>
</dbReference>
<dbReference type="PANTHER" id="PTHR46889">
    <property type="entry name" value="TRANSPOSASE INSF FOR INSERTION SEQUENCE IS3B-RELATED"/>
    <property type="match status" value="1"/>
</dbReference>
<evidence type="ECO:0008006" key="3">
    <source>
        <dbReference type="Google" id="ProtNLM"/>
    </source>
</evidence>
<dbReference type="EMBL" id="BJYF01000022">
    <property type="protein sequence ID" value="GEN60955.1"/>
    <property type="molecule type" value="Genomic_DNA"/>
</dbReference>
<accession>A0A511XDI7</accession>
<reference evidence="1 2" key="1">
    <citation type="submission" date="2019-07" db="EMBL/GenBank/DDBJ databases">
        <title>Whole genome shotgun sequence of Acetobacter nitrogenifigens NBRC 105050.</title>
        <authorList>
            <person name="Hosoyama A."/>
            <person name="Uohara A."/>
            <person name="Ohji S."/>
            <person name="Ichikawa N."/>
        </authorList>
    </citation>
    <scope>NUCLEOTIDE SEQUENCE [LARGE SCALE GENOMIC DNA]</scope>
    <source>
        <strain evidence="1 2">NBRC 105050</strain>
    </source>
</reference>
<evidence type="ECO:0000313" key="1">
    <source>
        <dbReference type="EMBL" id="GEN60955.1"/>
    </source>
</evidence>
<organism evidence="1 2">
    <name type="scientific">Acetobacter nitrogenifigens DSM 23921 = NBRC 105050</name>
    <dbReference type="NCBI Taxonomy" id="1120919"/>
    <lineage>
        <taxon>Bacteria</taxon>
        <taxon>Pseudomonadati</taxon>
        <taxon>Pseudomonadota</taxon>
        <taxon>Alphaproteobacteria</taxon>
        <taxon>Acetobacterales</taxon>
        <taxon>Acetobacteraceae</taxon>
        <taxon>Acetobacter</taxon>
    </lineage>
</organism>
<proteinExistence type="predicted"/>
<comment type="caution">
    <text evidence="1">The sequence shown here is derived from an EMBL/GenBank/DDBJ whole genome shotgun (WGS) entry which is preliminary data.</text>
</comment>
<name>A0A511XDI7_9PROT</name>
<keyword evidence="2" id="KW-1185">Reference proteome</keyword>
<dbReference type="PANTHER" id="PTHR46889:SF4">
    <property type="entry name" value="TRANSPOSASE INSO FOR INSERTION SEQUENCE ELEMENT IS911B-RELATED"/>
    <property type="match status" value="1"/>
</dbReference>
<protein>
    <recommendedName>
        <fullName evidence="3">HTH-like domain-containing protein</fullName>
    </recommendedName>
</protein>
<dbReference type="STRING" id="1120919.GCA_000429165_02884"/>
<gene>
    <name evidence="1" type="ORF">ANI02nite_28390</name>
</gene>
<dbReference type="Proteomes" id="UP000321635">
    <property type="component" value="Unassembled WGS sequence"/>
</dbReference>
<sequence length="74" mass="8242">MELTEAGLDVGECRVGRLMKLNGIRRMRTSRHTVTTDSRHSRGVAANVLDGDFLAHAPNREWAGDVSYIWTTEG</sequence>
<evidence type="ECO:0000313" key="2">
    <source>
        <dbReference type="Proteomes" id="UP000321635"/>
    </source>
</evidence>
<dbReference type="AlphaFoldDB" id="A0A511XDI7"/>